<keyword evidence="2" id="KW-1185">Reference proteome</keyword>
<reference evidence="1 2" key="1">
    <citation type="submission" date="2019-03" db="EMBL/GenBank/DDBJ databases">
        <title>Genomic Encyclopedia of Type Strains, Phase IV (KMG-IV): sequencing the most valuable type-strain genomes for metagenomic binning, comparative biology and taxonomic classification.</title>
        <authorList>
            <person name="Goeker M."/>
        </authorList>
    </citation>
    <scope>NUCLEOTIDE SEQUENCE [LARGE SCALE GENOMIC DNA]</scope>
    <source>
        <strain evidence="1 2">DSM 28404</strain>
    </source>
</reference>
<sequence>MRKPIYILVAILLLVLLARPIIQEFLAKDICLDLGGSYNAQTQTCEGARSPN</sequence>
<evidence type="ECO:0000313" key="1">
    <source>
        <dbReference type="EMBL" id="TCP97779.1"/>
    </source>
</evidence>
<proteinExistence type="predicted"/>
<dbReference type="RefSeq" id="WP_165870206.1">
    <property type="nucleotide sequence ID" value="NZ_SLYB01000001.1"/>
</dbReference>
<dbReference type="AlphaFoldDB" id="A0A4R2T470"/>
<protein>
    <submittedName>
        <fullName evidence="1">Uncharacterized protein</fullName>
    </submittedName>
</protein>
<dbReference type="Proteomes" id="UP000295763">
    <property type="component" value="Unassembled WGS sequence"/>
</dbReference>
<organism evidence="1 2">
    <name type="scientific">Cricetibacter osteomyelitidis</name>
    <dbReference type="NCBI Taxonomy" id="1521931"/>
    <lineage>
        <taxon>Bacteria</taxon>
        <taxon>Pseudomonadati</taxon>
        <taxon>Pseudomonadota</taxon>
        <taxon>Gammaproteobacteria</taxon>
        <taxon>Pasteurellales</taxon>
        <taxon>Pasteurellaceae</taxon>
        <taxon>Cricetibacter</taxon>
    </lineage>
</organism>
<accession>A0A4R2T470</accession>
<dbReference type="EMBL" id="SLYB01000001">
    <property type="protein sequence ID" value="TCP97779.1"/>
    <property type="molecule type" value="Genomic_DNA"/>
</dbReference>
<name>A0A4R2T470_9PAST</name>
<gene>
    <name evidence="1" type="ORF">EDC44_101163</name>
</gene>
<comment type="caution">
    <text evidence="1">The sequence shown here is derived from an EMBL/GenBank/DDBJ whole genome shotgun (WGS) entry which is preliminary data.</text>
</comment>
<evidence type="ECO:0000313" key="2">
    <source>
        <dbReference type="Proteomes" id="UP000295763"/>
    </source>
</evidence>